<evidence type="ECO:0000259" key="1">
    <source>
        <dbReference type="PROSITE" id="PS51819"/>
    </source>
</evidence>
<dbReference type="SUPFAM" id="SSF54593">
    <property type="entry name" value="Glyoxalase/Bleomycin resistance protein/Dihydroxybiphenyl dioxygenase"/>
    <property type="match status" value="1"/>
</dbReference>
<proteinExistence type="predicted"/>
<dbReference type="AlphaFoldDB" id="A0A7X0JI13"/>
<keyword evidence="3" id="KW-1185">Reference proteome</keyword>
<dbReference type="RefSeq" id="WP_184654162.1">
    <property type="nucleotide sequence ID" value="NZ_JACHBU010000002.1"/>
</dbReference>
<dbReference type="Pfam" id="PF00903">
    <property type="entry name" value="Glyoxalase"/>
    <property type="match status" value="1"/>
</dbReference>
<keyword evidence="2" id="KW-0456">Lyase</keyword>
<dbReference type="EMBL" id="JACHBU010000002">
    <property type="protein sequence ID" value="MBB6507923.1"/>
    <property type="molecule type" value="Genomic_DNA"/>
</dbReference>
<dbReference type="Gene3D" id="3.10.180.10">
    <property type="entry name" value="2,3-Dihydroxybiphenyl 1,2-Dioxygenase, domain 1"/>
    <property type="match status" value="1"/>
</dbReference>
<keyword evidence="2" id="KW-0560">Oxidoreductase</keyword>
<dbReference type="GO" id="GO:0051213">
    <property type="term" value="F:dioxygenase activity"/>
    <property type="evidence" value="ECO:0007669"/>
    <property type="project" value="UniProtKB-KW"/>
</dbReference>
<dbReference type="PROSITE" id="PS51819">
    <property type="entry name" value="VOC"/>
    <property type="match status" value="1"/>
</dbReference>
<keyword evidence="2" id="KW-0223">Dioxygenase</keyword>
<dbReference type="InterPro" id="IPR037523">
    <property type="entry name" value="VOC_core"/>
</dbReference>
<dbReference type="InterPro" id="IPR029068">
    <property type="entry name" value="Glyas_Bleomycin-R_OHBP_Dase"/>
</dbReference>
<protein>
    <submittedName>
        <fullName evidence="2">Catechol 2,3-dioxygenase-like lactoylglutathione lyase family enzyme</fullName>
    </submittedName>
</protein>
<evidence type="ECO:0000313" key="3">
    <source>
        <dbReference type="Proteomes" id="UP000585437"/>
    </source>
</evidence>
<name>A0A7X0JI13_9HYPH</name>
<feature type="domain" description="VOC" evidence="1">
    <location>
        <begin position="5"/>
        <end position="129"/>
    </location>
</feature>
<dbReference type="GO" id="GO:0016829">
    <property type="term" value="F:lyase activity"/>
    <property type="evidence" value="ECO:0007669"/>
    <property type="project" value="UniProtKB-KW"/>
</dbReference>
<gene>
    <name evidence="2" type="ORF">F4695_001255</name>
</gene>
<dbReference type="Proteomes" id="UP000585437">
    <property type="component" value="Unassembled WGS sequence"/>
</dbReference>
<accession>A0A7X0JI13</accession>
<dbReference type="InterPro" id="IPR004360">
    <property type="entry name" value="Glyas_Fos-R_dOase_dom"/>
</dbReference>
<evidence type="ECO:0000313" key="2">
    <source>
        <dbReference type="EMBL" id="MBB6507923.1"/>
    </source>
</evidence>
<sequence length="135" mass="14657">MSIRSLFLVTLVVDDYDRALDFYCGIMGFELVADTPLEATKRWVVVRPPGGDGAALLLARADGVAETAAIGNQTAGRVSFFLKTDDFAGDHARLSAKGVCFIEEPRHEPYGTVAVFEDCYGNLWDLIQHADDAAS</sequence>
<dbReference type="PANTHER" id="PTHR36437:SF2">
    <property type="entry name" value="GLYOXALASE_BLEOMYCIN RESISTANCE PROTEIN_DIOXYGENASE"/>
    <property type="match status" value="1"/>
</dbReference>
<reference evidence="2 3" key="1">
    <citation type="submission" date="2020-08" db="EMBL/GenBank/DDBJ databases">
        <title>The Agave Microbiome: Exploring the role of microbial communities in plant adaptations to desert environments.</title>
        <authorList>
            <person name="Partida-Martinez L.P."/>
        </authorList>
    </citation>
    <scope>NUCLEOTIDE SEQUENCE [LARGE SCALE GENOMIC DNA]</scope>
    <source>
        <strain evidence="2 3">AS3.12</strain>
    </source>
</reference>
<dbReference type="CDD" id="cd07263">
    <property type="entry name" value="VOC_like"/>
    <property type="match status" value="1"/>
</dbReference>
<comment type="caution">
    <text evidence="2">The sequence shown here is derived from an EMBL/GenBank/DDBJ whole genome shotgun (WGS) entry which is preliminary data.</text>
</comment>
<organism evidence="2 3">
    <name type="scientific">Rhizobium soli</name>
    <dbReference type="NCBI Taxonomy" id="424798"/>
    <lineage>
        <taxon>Bacteria</taxon>
        <taxon>Pseudomonadati</taxon>
        <taxon>Pseudomonadota</taxon>
        <taxon>Alphaproteobacteria</taxon>
        <taxon>Hyphomicrobiales</taxon>
        <taxon>Rhizobiaceae</taxon>
        <taxon>Rhizobium/Agrobacterium group</taxon>
        <taxon>Rhizobium</taxon>
    </lineage>
</organism>
<dbReference type="PANTHER" id="PTHR36437">
    <property type="entry name" value="GLYOXALASE/BLEOMYCIN RESISTANCE PROTEIN/DIOXYGENASE"/>
    <property type="match status" value="1"/>
</dbReference>